<keyword evidence="4" id="KW-1185">Reference proteome</keyword>
<dbReference type="EMBL" id="CP021748">
    <property type="protein sequence ID" value="ARX83281.1"/>
    <property type="molecule type" value="Genomic_DNA"/>
</dbReference>
<keyword evidence="2" id="KW-1133">Transmembrane helix</keyword>
<feature type="transmembrane region" description="Helical" evidence="2">
    <location>
        <begin position="250"/>
        <end position="273"/>
    </location>
</feature>
<evidence type="ECO:0000313" key="4">
    <source>
        <dbReference type="Proteomes" id="UP000195880"/>
    </source>
</evidence>
<gene>
    <name evidence="3" type="ORF">SMD44_02696</name>
</gene>
<organism evidence="3 4">
    <name type="scientific">Streptomyces alboflavus</name>
    <dbReference type="NCBI Taxonomy" id="67267"/>
    <lineage>
        <taxon>Bacteria</taxon>
        <taxon>Bacillati</taxon>
        <taxon>Actinomycetota</taxon>
        <taxon>Actinomycetes</taxon>
        <taxon>Kitasatosporales</taxon>
        <taxon>Streptomycetaceae</taxon>
        <taxon>Streptomyces</taxon>
    </lineage>
</organism>
<keyword evidence="2" id="KW-0812">Transmembrane</keyword>
<dbReference type="KEGG" id="salf:SMD44_02696"/>
<reference evidence="3 4" key="1">
    <citation type="submission" date="2017-05" db="EMBL/GenBank/DDBJ databases">
        <title>Streptomyces alboflavus Genome sequencing and assembly.</title>
        <authorList>
            <person name="Wang Y."/>
            <person name="Du B."/>
            <person name="Ding Y."/>
            <person name="Liu H."/>
            <person name="Hou Q."/>
            <person name="Liu K."/>
            <person name="Wang C."/>
            <person name="Yao L."/>
        </authorList>
    </citation>
    <scope>NUCLEOTIDE SEQUENCE [LARGE SCALE GENOMIC DNA]</scope>
    <source>
        <strain evidence="3 4">MDJK44</strain>
    </source>
</reference>
<feature type="transmembrane region" description="Helical" evidence="2">
    <location>
        <begin position="79"/>
        <end position="96"/>
    </location>
</feature>
<name>A0A1Z1WA05_9ACTN</name>
<feature type="transmembrane region" description="Helical" evidence="2">
    <location>
        <begin position="214"/>
        <end position="238"/>
    </location>
</feature>
<evidence type="ECO:0000256" key="2">
    <source>
        <dbReference type="SAM" id="Phobius"/>
    </source>
</evidence>
<dbReference type="eggNOG" id="ENOG503473X">
    <property type="taxonomic scope" value="Bacteria"/>
</dbReference>
<dbReference type="Proteomes" id="UP000195880">
    <property type="component" value="Chromosome"/>
</dbReference>
<evidence type="ECO:0000313" key="3">
    <source>
        <dbReference type="EMBL" id="ARX83281.1"/>
    </source>
</evidence>
<feature type="region of interest" description="Disordered" evidence="1">
    <location>
        <begin position="1"/>
        <end position="51"/>
    </location>
</feature>
<evidence type="ECO:0000256" key="1">
    <source>
        <dbReference type="SAM" id="MobiDB-lite"/>
    </source>
</evidence>
<sequence length="287" mass="29660">MPGGGDHGPGGGDHGPGGGDHGPGGGDHGPGGGDEAPGEGPRYPEYRTEPGAPGLGVSGLGLVGITAGLAQLARAGAPLWVLLGLPALLVVLYALMRVAFRRSATLTGPEGVEALGPFGGRFVAWRDVQAIEVEGNPTATVDAGVVREFVYLYDHQGHRILLPHLNSRNLFAFHEDVRELRDLWELRRGADWRARPEAAARIARARRSADRSTAWLRGVAAGLAAMVVTAVAFFALLLGGALDDLDGPAAALLSPVMIMVVPGVVCAAVVAVAEVVRRRGGRGANIP</sequence>
<dbReference type="STRING" id="67267.GCA_000716675_04970"/>
<proteinExistence type="predicted"/>
<dbReference type="AlphaFoldDB" id="A0A1Z1WA05"/>
<accession>A0A1Z1WA05</accession>
<evidence type="ECO:0008006" key="5">
    <source>
        <dbReference type="Google" id="ProtNLM"/>
    </source>
</evidence>
<keyword evidence="2" id="KW-0472">Membrane</keyword>
<protein>
    <recommendedName>
        <fullName evidence="5">PH domain-containing protein</fullName>
    </recommendedName>
</protein>
<feature type="compositionally biased region" description="Gly residues" evidence="1">
    <location>
        <begin position="1"/>
        <end position="35"/>
    </location>
</feature>